<dbReference type="RefSeq" id="WP_206867774.1">
    <property type="nucleotide sequence ID" value="NZ_BMBA01000001.1"/>
</dbReference>
<evidence type="ECO:0008006" key="3">
    <source>
        <dbReference type="Google" id="ProtNLM"/>
    </source>
</evidence>
<evidence type="ECO:0000313" key="2">
    <source>
        <dbReference type="Proteomes" id="UP000663802"/>
    </source>
</evidence>
<sequence length="288" mass="33727">MSKIFSKNNLQEAYNILNVEQKDFLENYIKRSKKTQWLNSWAKKLGIVLDEHDLEDPEVSMNKLLDWVLLEYEEADSKTGEMRCECGRALKYRYTIKHMGTGKVYRLGIVHLGQHTGLDLELVRQVRQGLNRIDLEKDEILLKMLNGWKLSFKIPNDIELPKDIELQMNIGLPLLTSQEKRLKKIINKANKSLDFHRNIDLLEIPKSINNTGVEQAVDLINKLRNVEINELEVLELYRFIKDNVNNLNAYELDIKAIRKLVIQAQSTTKNKNIRKCLIDIEFFIDYNS</sequence>
<keyword evidence="2" id="KW-1185">Reference proteome</keyword>
<evidence type="ECO:0000313" key="1">
    <source>
        <dbReference type="EMBL" id="GFZ29762.1"/>
    </source>
</evidence>
<accession>A0ABQ1E4U3</accession>
<comment type="caution">
    <text evidence="1">The sequence shown here is derived from an EMBL/GenBank/DDBJ whole genome shotgun (WGS) entry which is preliminary data.</text>
</comment>
<protein>
    <recommendedName>
        <fullName evidence="3">DUF3895 domain-containing protein</fullName>
    </recommendedName>
</protein>
<reference evidence="1 2" key="1">
    <citation type="journal article" date="2021" name="Int. J. Syst. Evol. Microbiol.">
        <title>Clostridium zeae sp. nov., isolated from corn silage.</title>
        <authorList>
            <person name="Kobayashi H."/>
            <person name="Tanizawa Y."/>
            <person name="Yagura M."/>
            <person name="Sakamoto M."/>
            <person name="Ohkuma M."/>
            <person name="Tohno M."/>
        </authorList>
    </citation>
    <scope>NUCLEOTIDE SEQUENCE [LARGE SCALE GENOMIC DNA]</scope>
    <source>
        <strain evidence="1 2">CSC2</strain>
    </source>
</reference>
<dbReference type="Proteomes" id="UP000663802">
    <property type="component" value="Unassembled WGS sequence"/>
</dbReference>
<gene>
    <name evidence="1" type="ORF">CSC2_02880</name>
</gene>
<name>A0ABQ1E4U3_9CLOT</name>
<proteinExistence type="predicted"/>
<organism evidence="1 2">
    <name type="scientific">Clostridium zeae</name>
    <dbReference type="NCBI Taxonomy" id="2759022"/>
    <lineage>
        <taxon>Bacteria</taxon>
        <taxon>Bacillati</taxon>
        <taxon>Bacillota</taxon>
        <taxon>Clostridia</taxon>
        <taxon>Eubacteriales</taxon>
        <taxon>Clostridiaceae</taxon>
        <taxon>Clostridium</taxon>
    </lineage>
</organism>
<dbReference type="EMBL" id="BMBA01000001">
    <property type="protein sequence ID" value="GFZ29762.1"/>
    <property type="molecule type" value="Genomic_DNA"/>
</dbReference>